<dbReference type="EMBL" id="JADEWZ010000022">
    <property type="protein sequence ID" value="MBE9117249.1"/>
    <property type="molecule type" value="Genomic_DNA"/>
</dbReference>
<dbReference type="PROSITE" id="PS50005">
    <property type="entry name" value="TPR"/>
    <property type="match status" value="1"/>
</dbReference>
<dbReference type="InterPro" id="IPR019734">
    <property type="entry name" value="TPR_rpt"/>
</dbReference>
<protein>
    <submittedName>
        <fullName evidence="3">Tetratricopeptide repeat protein</fullName>
    </submittedName>
</protein>
<evidence type="ECO:0000313" key="4">
    <source>
        <dbReference type="Proteomes" id="UP000654482"/>
    </source>
</evidence>
<gene>
    <name evidence="3" type="ORF">IQ249_15215</name>
</gene>
<proteinExistence type="predicted"/>
<feature type="transmembrane region" description="Helical" evidence="2">
    <location>
        <begin position="210"/>
        <end position="229"/>
    </location>
</feature>
<evidence type="ECO:0000256" key="2">
    <source>
        <dbReference type="SAM" id="Phobius"/>
    </source>
</evidence>
<keyword evidence="2" id="KW-0472">Membrane</keyword>
<reference evidence="3" key="1">
    <citation type="submission" date="2020-10" db="EMBL/GenBank/DDBJ databases">
        <authorList>
            <person name="Castelo-Branco R."/>
            <person name="Eusebio N."/>
            <person name="Adriana R."/>
            <person name="Vieira A."/>
            <person name="Brugerolle De Fraissinette N."/>
            <person name="Rezende De Castro R."/>
            <person name="Schneider M.P."/>
            <person name="Vasconcelos V."/>
            <person name="Leao P.N."/>
        </authorList>
    </citation>
    <scope>NUCLEOTIDE SEQUENCE</scope>
    <source>
        <strain evidence="3">LEGE 07157</strain>
    </source>
</reference>
<accession>A0A8J7DXM4</accession>
<evidence type="ECO:0000256" key="1">
    <source>
        <dbReference type="PROSITE-ProRule" id="PRU00339"/>
    </source>
</evidence>
<keyword evidence="1" id="KW-0802">TPR repeat</keyword>
<organism evidence="3 4">
    <name type="scientific">Lusitaniella coriacea LEGE 07157</name>
    <dbReference type="NCBI Taxonomy" id="945747"/>
    <lineage>
        <taxon>Bacteria</taxon>
        <taxon>Bacillati</taxon>
        <taxon>Cyanobacteriota</taxon>
        <taxon>Cyanophyceae</taxon>
        <taxon>Spirulinales</taxon>
        <taxon>Lusitaniellaceae</taxon>
        <taxon>Lusitaniella</taxon>
    </lineage>
</organism>
<dbReference type="AlphaFoldDB" id="A0A8J7DXM4"/>
<feature type="transmembrane region" description="Helical" evidence="2">
    <location>
        <begin position="41"/>
        <end position="61"/>
    </location>
</feature>
<evidence type="ECO:0000313" key="3">
    <source>
        <dbReference type="EMBL" id="MBE9117249.1"/>
    </source>
</evidence>
<dbReference type="RefSeq" id="WP_194030337.1">
    <property type="nucleotide sequence ID" value="NZ_JADEWZ010000022.1"/>
</dbReference>
<keyword evidence="2" id="KW-0812">Transmembrane</keyword>
<keyword evidence="2" id="KW-1133">Transmembrane helix</keyword>
<dbReference type="Gene3D" id="1.25.40.10">
    <property type="entry name" value="Tetratricopeptide repeat domain"/>
    <property type="match status" value="1"/>
</dbReference>
<dbReference type="Proteomes" id="UP000654482">
    <property type="component" value="Unassembled WGS sequence"/>
</dbReference>
<dbReference type="Pfam" id="PF13432">
    <property type="entry name" value="TPR_16"/>
    <property type="match status" value="1"/>
</dbReference>
<feature type="transmembrane region" description="Helical" evidence="2">
    <location>
        <begin position="163"/>
        <end position="189"/>
    </location>
</feature>
<feature type="transmembrane region" description="Helical" evidence="2">
    <location>
        <begin position="133"/>
        <end position="151"/>
    </location>
</feature>
<sequence>MTDSQLNSALSHYKDALNELEKRAFKSLLFRSTLRPRSFALLWWLVVLSPSPEAIFNVLVARDSVRTALTKPEEMPRQELLLVAELDERLKQQADIITQSVSLDEWRTSFHAASEAWWWFLEPPLHRFDRFDWLWNALTVTSLMASLSFVVDISSKFLSVEPGFFGSFAVIAQSVLTLLTAGGTLTEAGQTAVEKGLSRLGIPTYWRQEAKLGLSVLLLLGLFGFRSYLPKISGYYNQKGLNNYVEGEWSSAMPNYERALSLDPDNVKAHYNLGRLYEDLQEFDKARTQYQLAAQGNFIAGYSDLARLYIQEQKLAEAASLLLYGLEEVEQDDELQYALWKNLGWVRLEQERWAEAETYLREAIALESIPAFQDDRPASARCLLAQVLEGKPDEQNALREWEACLRYANPTRRPEEDTWIDMARQRIDRKEKSRAVQ</sequence>
<dbReference type="SMART" id="SM00028">
    <property type="entry name" value="TPR"/>
    <property type="match status" value="4"/>
</dbReference>
<dbReference type="InterPro" id="IPR011990">
    <property type="entry name" value="TPR-like_helical_dom_sf"/>
</dbReference>
<dbReference type="Pfam" id="PF13414">
    <property type="entry name" value="TPR_11"/>
    <property type="match status" value="1"/>
</dbReference>
<keyword evidence="4" id="KW-1185">Reference proteome</keyword>
<dbReference type="SUPFAM" id="SSF48452">
    <property type="entry name" value="TPR-like"/>
    <property type="match status" value="1"/>
</dbReference>
<name>A0A8J7DXM4_9CYAN</name>
<comment type="caution">
    <text evidence="3">The sequence shown here is derived from an EMBL/GenBank/DDBJ whole genome shotgun (WGS) entry which is preliminary data.</text>
</comment>
<feature type="repeat" description="TPR" evidence="1">
    <location>
        <begin position="233"/>
        <end position="266"/>
    </location>
</feature>